<accession>A0AAD9V781</accession>
<dbReference type="EMBL" id="JARQWQ010000024">
    <property type="protein sequence ID" value="KAK2563853.1"/>
    <property type="molecule type" value="Genomic_DNA"/>
</dbReference>
<proteinExistence type="predicted"/>
<keyword evidence="2" id="KW-1185">Reference proteome</keyword>
<reference evidence="1" key="1">
    <citation type="journal article" date="2023" name="G3 (Bethesda)">
        <title>Whole genome assembly and annotation of the endangered Caribbean coral Acropora cervicornis.</title>
        <authorList>
            <person name="Selwyn J.D."/>
            <person name="Vollmer S.V."/>
        </authorList>
    </citation>
    <scope>NUCLEOTIDE SEQUENCE</scope>
    <source>
        <strain evidence="1">K2</strain>
    </source>
</reference>
<sequence>MKLHFYCENSDPEAKSYSSYSIIAEFLKESRPLLKGVAEARKQQHMSLDWETLKSGNSDKNCSIDLISRQSFHFTPYKIDDILETTWDIYVEQSSLQPRKTLLWAFTIFSASEPILWFGDGFQAYLKWYQEVVS</sequence>
<dbReference type="AlphaFoldDB" id="A0AAD9V781"/>
<evidence type="ECO:0000313" key="1">
    <source>
        <dbReference type="EMBL" id="KAK2563853.1"/>
    </source>
</evidence>
<comment type="caution">
    <text evidence="1">The sequence shown here is derived from an EMBL/GenBank/DDBJ whole genome shotgun (WGS) entry which is preliminary data.</text>
</comment>
<reference evidence="1" key="2">
    <citation type="journal article" date="2023" name="Science">
        <title>Genomic signatures of disease resistance in endangered staghorn corals.</title>
        <authorList>
            <person name="Vollmer S.V."/>
            <person name="Selwyn J.D."/>
            <person name="Despard B.A."/>
            <person name="Roesel C.L."/>
        </authorList>
    </citation>
    <scope>NUCLEOTIDE SEQUENCE</scope>
    <source>
        <strain evidence="1">K2</strain>
    </source>
</reference>
<gene>
    <name evidence="1" type="ORF">P5673_012860</name>
</gene>
<protein>
    <submittedName>
        <fullName evidence="1">Uncharacterized protein</fullName>
    </submittedName>
</protein>
<dbReference type="Proteomes" id="UP001249851">
    <property type="component" value="Unassembled WGS sequence"/>
</dbReference>
<organism evidence="1 2">
    <name type="scientific">Acropora cervicornis</name>
    <name type="common">Staghorn coral</name>
    <dbReference type="NCBI Taxonomy" id="6130"/>
    <lineage>
        <taxon>Eukaryota</taxon>
        <taxon>Metazoa</taxon>
        <taxon>Cnidaria</taxon>
        <taxon>Anthozoa</taxon>
        <taxon>Hexacorallia</taxon>
        <taxon>Scleractinia</taxon>
        <taxon>Astrocoeniina</taxon>
        <taxon>Acroporidae</taxon>
        <taxon>Acropora</taxon>
    </lineage>
</organism>
<evidence type="ECO:0000313" key="2">
    <source>
        <dbReference type="Proteomes" id="UP001249851"/>
    </source>
</evidence>
<name>A0AAD9V781_ACRCE</name>